<evidence type="ECO:0000313" key="2">
    <source>
        <dbReference type="EMBL" id="EEN55158.1"/>
    </source>
</evidence>
<organism>
    <name type="scientific">Branchiostoma floridae</name>
    <name type="common">Florida lancelet</name>
    <name type="synonym">Amphioxus</name>
    <dbReference type="NCBI Taxonomy" id="7739"/>
    <lineage>
        <taxon>Eukaryota</taxon>
        <taxon>Metazoa</taxon>
        <taxon>Chordata</taxon>
        <taxon>Cephalochordata</taxon>
        <taxon>Leptocardii</taxon>
        <taxon>Amphioxiformes</taxon>
        <taxon>Branchiostomatidae</taxon>
        <taxon>Branchiostoma</taxon>
    </lineage>
</organism>
<evidence type="ECO:0000256" key="1">
    <source>
        <dbReference type="SAM" id="MobiDB-lite"/>
    </source>
</evidence>
<protein>
    <submittedName>
        <fullName evidence="2">Uncharacterized protein</fullName>
    </submittedName>
</protein>
<proteinExistence type="predicted"/>
<gene>
    <name evidence="2" type="ORF">BRAFLDRAFT_81813</name>
</gene>
<feature type="compositionally biased region" description="Polar residues" evidence="1">
    <location>
        <begin position="73"/>
        <end position="84"/>
    </location>
</feature>
<feature type="compositionally biased region" description="Polar residues" evidence="1">
    <location>
        <begin position="20"/>
        <end position="39"/>
    </location>
</feature>
<sequence length="203" mass="21885">MILTLPSLILNVTKQIPTLLSPVPNNAADSNTSEPSSNRAAAGFSKRAAADSNTSEPSSKLAEAGFSKRAAADSNTSEPSSNDNRAAAGFSKRAAADSNTSEPSFKRPEAGFSSVPRQIPTLPSPVSNVPRQGFQACRGRFQHFRAQFQTCRGRVFKRAAADSNTYEPHARTQRREEAIGLDCHNSPTAEQNKVYEIHSCHLI</sequence>
<feature type="region of interest" description="Disordered" evidence="1">
    <location>
        <begin position="20"/>
        <end position="127"/>
    </location>
</feature>
<name>C3YXE0_BRAFL</name>
<dbReference type="AlphaFoldDB" id="C3YXE0"/>
<reference evidence="2" key="1">
    <citation type="journal article" date="2008" name="Nature">
        <title>The amphioxus genome and the evolution of the chordate karyotype.</title>
        <authorList>
            <consortium name="US DOE Joint Genome Institute (JGI-PGF)"/>
            <person name="Putnam N.H."/>
            <person name="Butts T."/>
            <person name="Ferrier D.E.K."/>
            <person name="Furlong R.F."/>
            <person name="Hellsten U."/>
            <person name="Kawashima T."/>
            <person name="Robinson-Rechavi M."/>
            <person name="Shoguchi E."/>
            <person name="Terry A."/>
            <person name="Yu J.-K."/>
            <person name="Benito-Gutierrez E.L."/>
            <person name="Dubchak I."/>
            <person name="Garcia-Fernandez J."/>
            <person name="Gibson-Brown J.J."/>
            <person name="Grigoriev I.V."/>
            <person name="Horton A.C."/>
            <person name="de Jong P.J."/>
            <person name="Jurka J."/>
            <person name="Kapitonov V.V."/>
            <person name="Kohara Y."/>
            <person name="Kuroki Y."/>
            <person name="Lindquist E."/>
            <person name="Lucas S."/>
            <person name="Osoegawa K."/>
            <person name="Pennacchio L.A."/>
            <person name="Salamov A.A."/>
            <person name="Satou Y."/>
            <person name="Sauka-Spengler T."/>
            <person name="Schmutz J."/>
            <person name="Shin-I T."/>
            <person name="Toyoda A."/>
            <person name="Bronner-Fraser M."/>
            <person name="Fujiyama A."/>
            <person name="Holland L.Z."/>
            <person name="Holland P.W.H."/>
            <person name="Satoh N."/>
            <person name="Rokhsar D.S."/>
        </authorList>
    </citation>
    <scope>NUCLEOTIDE SEQUENCE [LARGE SCALE GENOMIC DNA]</scope>
    <source>
        <strain evidence="2">S238N-H82</strain>
        <tissue evidence="2">Testes</tissue>
    </source>
</reference>
<dbReference type="EMBL" id="GG666562">
    <property type="protein sequence ID" value="EEN55158.1"/>
    <property type="molecule type" value="Genomic_DNA"/>
</dbReference>
<dbReference type="InParanoid" id="C3YXE0"/>
<accession>C3YXE0</accession>